<organism evidence="3">
    <name type="scientific">Sesamum latifolium</name>
    <dbReference type="NCBI Taxonomy" id="2727402"/>
    <lineage>
        <taxon>Eukaryota</taxon>
        <taxon>Viridiplantae</taxon>
        <taxon>Streptophyta</taxon>
        <taxon>Embryophyta</taxon>
        <taxon>Tracheophyta</taxon>
        <taxon>Spermatophyta</taxon>
        <taxon>Magnoliopsida</taxon>
        <taxon>eudicotyledons</taxon>
        <taxon>Gunneridae</taxon>
        <taxon>Pentapetalae</taxon>
        <taxon>asterids</taxon>
        <taxon>lamiids</taxon>
        <taxon>Lamiales</taxon>
        <taxon>Pedaliaceae</taxon>
        <taxon>Sesamum</taxon>
    </lineage>
</organism>
<gene>
    <name evidence="3" type="ORF">Slati_0075300</name>
</gene>
<accession>A0AAW2Y7Y8</accession>
<protein>
    <submittedName>
        <fullName evidence="3">Retrovirus-related Pol polyprotein from transposon RE2</fullName>
    </submittedName>
</protein>
<proteinExistence type="predicted"/>
<dbReference type="EMBL" id="JACGWN010000001">
    <property type="protein sequence ID" value="KAL0461877.1"/>
    <property type="molecule type" value="Genomic_DNA"/>
</dbReference>
<feature type="compositionally biased region" description="Basic and acidic residues" evidence="1">
    <location>
        <begin position="329"/>
        <end position="340"/>
    </location>
</feature>
<feature type="compositionally biased region" description="Acidic residues" evidence="1">
    <location>
        <begin position="314"/>
        <end position="325"/>
    </location>
</feature>
<reference evidence="3" key="1">
    <citation type="submission" date="2020-06" db="EMBL/GenBank/DDBJ databases">
        <authorList>
            <person name="Li T."/>
            <person name="Hu X."/>
            <person name="Zhang T."/>
            <person name="Song X."/>
            <person name="Zhang H."/>
            <person name="Dai N."/>
            <person name="Sheng W."/>
            <person name="Hou X."/>
            <person name="Wei L."/>
        </authorList>
    </citation>
    <scope>NUCLEOTIDE SEQUENCE</scope>
    <source>
        <strain evidence="3">KEN1</strain>
        <tissue evidence="3">Leaf</tissue>
    </source>
</reference>
<dbReference type="InterPro" id="IPR013103">
    <property type="entry name" value="RVT_2"/>
</dbReference>
<reference evidence="3" key="2">
    <citation type="journal article" date="2024" name="Plant">
        <title>Genomic evolution and insights into agronomic trait innovations of Sesamum species.</title>
        <authorList>
            <person name="Miao H."/>
            <person name="Wang L."/>
            <person name="Qu L."/>
            <person name="Liu H."/>
            <person name="Sun Y."/>
            <person name="Le M."/>
            <person name="Wang Q."/>
            <person name="Wei S."/>
            <person name="Zheng Y."/>
            <person name="Lin W."/>
            <person name="Duan Y."/>
            <person name="Cao H."/>
            <person name="Xiong S."/>
            <person name="Wang X."/>
            <person name="Wei L."/>
            <person name="Li C."/>
            <person name="Ma Q."/>
            <person name="Ju M."/>
            <person name="Zhao R."/>
            <person name="Li G."/>
            <person name="Mu C."/>
            <person name="Tian Q."/>
            <person name="Mei H."/>
            <person name="Zhang T."/>
            <person name="Gao T."/>
            <person name="Zhang H."/>
        </authorList>
    </citation>
    <scope>NUCLEOTIDE SEQUENCE</scope>
    <source>
        <strain evidence="3">KEN1</strain>
    </source>
</reference>
<sequence length="340" mass="37708">MESGLVCKLERSLYGLKQTSCQWNVEFTLKPTEYGFVQLAHDHYLFVKHTSLGPLALLVYVDDILVIGPSLSDIQKVKNYLHAPFTIKDIGGARYFLGLEIAMSSCGLYVAQTKYVMEIIKDTGLMQARSISTSFPQGLKLSSDSGGMLPNPDSYKRLVGRLLYLGFTCSDISHSIQQLSQYLTRPYDSHWQAALHVIRYLKGCSSKDLGVLVSLPIDLFCDNKVALYILANPVFHERTKHIELDCHLVRDAYKKGFISPSFVCSSFQLADIFTTVLPLKSFALILSKLGLVSFDPGGGGGAIGAYLLKQYVEDEDQPEETEDGVTDPNKAEIEDIVDKG</sequence>
<dbReference type="PANTHER" id="PTHR11439:SF511">
    <property type="match status" value="1"/>
</dbReference>
<dbReference type="CDD" id="cd09272">
    <property type="entry name" value="RNase_HI_RT_Ty1"/>
    <property type="match status" value="1"/>
</dbReference>
<dbReference type="SUPFAM" id="SSF56672">
    <property type="entry name" value="DNA/RNA polymerases"/>
    <property type="match status" value="1"/>
</dbReference>
<dbReference type="InterPro" id="IPR043502">
    <property type="entry name" value="DNA/RNA_pol_sf"/>
</dbReference>
<feature type="domain" description="Reverse transcriptase Ty1/copia-type" evidence="2">
    <location>
        <begin position="2"/>
        <end position="133"/>
    </location>
</feature>
<evidence type="ECO:0000259" key="2">
    <source>
        <dbReference type="Pfam" id="PF07727"/>
    </source>
</evidence>
<evidence type="ECO:0000313" key="3">
    <source>
        <dbReference type="EMBL" id="KAL0461877.1"/>
    </source>
</evidence>
<dbReference type="PANTHER" id="PTHR11439">
    <property type="entry name" value="GAG-POL-RELATED RETROTRANSPOSON"/>
    <property type="match status" value="1"/>
</dbReference>
<comment type="caution">
    <text evidence="3">The sequence shown here is derived from an EMBL/GenBank/DDBJ whole genome shotgun (WGS) entry which is preliminary data.</text>
</comment>
<feature type="region of interest" description="Disordered" evidence="1">
    <location>
        <begin position="314"/>
        <end position="340"/>
    </location>
</feature>
<evidence type="ECO:0000256" key="1">
    <source>
        <dbReference type="SAM" id="MobiDB-lite"/>
    </source>
</evidence>
<dbReference type="AlphaFoldDB" id="A0AAW2Y7Y8"/>
<name>A0AAW2Y7Y8_9LAMI</name>
<dbReference type="Pfam" id="PF07727">
    <property type="entry name" value="RVT_2"/>
    <property type="match status" value="1"/>
</dbReference>